<evidence type="ECO:0000256" key="1">
    <source>
        <dbReference type="ARBA" id="ARBA00005912"/>
    </source>
</evidence>
<keyword evidence="7" id="KW-1185">Reference proteome</keyword>
<dbReference type="EMBL" id="JBHLYQ010000193">
    <property type="protein sequence ID" value="MFC0082934.1"/>
    <property type="molecule type" value="Genomic_DNA"/>
</dbReference>
<dbReference type="InterPro" id="IPR002661">
    <property type="entry name" value="Ribosome_recyc_fac"/>
</dbReference>
<evidence type="ECO:0000256" key="2">
    <source>
        <dbReference type="ARBA" id="ARBA00022917"/>
    </source>
</evidence>
<dbReference type="InterPro" id="IPR023584">
    <property type="entry name" value="Ribosome_recyc_fac_dom"/>
</dbReference>
<dbReference type="PANTHER" id="PTHR20982">
    <property type="entry name" value="RIBOSOME RECYCLING FACTOR"/>
    <property type="match status" value="1"/>
</dbReference>
<dbReference type="HAMAP" id="MF_00040">
    <property type="entry name" value="RRF"/>
    <property type="match status" value="1"/>
</dbReference>
<feature type="coiled-coil region" evidence="4">
    <location>
        <begin position="130"/>
        <end position="178"/>
    </location>
</feature>
<dbReference type="Gene3D" id="1.10.132.20">
    <property type="entry name" value="Ribosome-recycling factor"/>
    <property type="match status" value="1"/>
</dbReference>
<proteinExistence type="inferred from homology"/>
<dbReference type="InterPro" id="IPR036191">
    <property type="entry name" value="RRF_sf"/>
</dbReference>
<evidence type="ECO:0000313" key="7">
    <source>
        <dbReference type="Proteomes" id="UP001589788"/>
    </source>
</evidence>
<name>A0ABV6C9H0_9ACTN</name>
<dbReference type="NCBIfam" id="TIGR00496">
    <property type="entry name" value="frr"/>
    <property type="match status" value="1"/>
</dbReference>
<evidence type="ECO:0000313" key="6">
    <source>
        <dbReference type="EMBL" id="MFC0082934.1"/>
    </source>
</evidence>
<evidence type="ECO:0000259" key="5">
    <source>
        <dbReference type="Pfam" id="PF01765"/>
    </source>
</evidence>
<protein>
    <recommendedName>
        <fullName evidence="3">Ribosome-recycling factor</fullName>
        <shortName evidence="3">RRF</shortName>
    </recommendedName>
    <alternativeName>
        <fullName evidence="3">Ribosome-releasing factor</fullName>
    </alternativeName>
</protein>
<dbReference type="CDD" id="cd00520">
    <property type="entry name" value="RRF"/>
    <property type="match status" value="1"/>
</dbReference>
<dbReference type="Pfam" id="PF01765">
    <property type="entry name" value="RRF"/>
    <property type="match status" value="1"/>
</dbReference>
<keyword evidence="2 3" id="KW-0648">Protein biosynthesis</keyword>
<comment type="similarity">
    <text evidence="1 3">Belongs to the RRF family.</text>
</comment>
<sequence>MSDEDLAALVLGEAREKMAKALDHTRSELAGIRSGRASAALVERLEVEVYGAKMELRQLASLSVPEPRLLVIAPYDKSTIGAIEKAVQQSDLGLTPSNDGAVVRLAFPPLTEERRRELVKVARHKAEEGRVAVRNLRRAARHELEGLERDGSLSADDLERAERELERLTHEMVEAVDGVLAHKERELLEV</sequence>
<comment type="subcellular location">
    <subcellularLocation>
        <location evidence="3">Cytoplasm</location>
    </subcellularLocation>
</comment>
<keyword evidence="3" id="KW-0963">Cytoplasm</keyword>
<gene>
    <name evidence="3 6" type="primary">frr</name>
    <name evidence="6" type="ORF">ACFFRE_12425</name>
</gene>
<dbReference type="SUPFAM" id="SSF55194">
    <property type="entry name" value="Ribosome recycling factor, RRF"/>
    <property type="match status" value="1"/>
</dbReference>
<reference evidence="6 7" key="1">
    <citation type="submission" date="2024-09" db="EMBL/GenBank/DDBJ databases">
        <authorList>
            <person name="Sun Q."/>
            <person name="Mori K."/>
        </authorList>
    </citation>
    <scope>NUCLEOTIDE SEQUENCE [LARGE SCALE GENOMIC DNA]</scope>
    <source>
        <strain evidence="6 7">JCM 15389</strain>
    </source>
</reference>
<dbReference type="Proteomes" id="UP001589788">
    <property type="component" value="Unassembled WGS sequence"/>
</dbReference>
<dbReference type="RefSeq" id="WP_248108579.1">
    <property type="nucleotide sequence ID" value="NZ_JAKHEX010000017.1"/>
</dbReference>
<comment type="caution">
    <text evidence="6">The sequence shown here is derived from an EMBL/GenBank/DDBJ whole genome shotgun (WGS) entry which is preliminary data.</text>
</comment>
<organism evidence="6 7">
    <name type="scientific">Aciditerrimonas ferrireducens</name>
    <dbReference type="NCBI Taxonomy" id="667306"/>
    <lineage>
        <taxon>Bacteria</taxon>
        <taxon>Bacillati</taxon>
        <taxon>Actinomycetota</taxon>
        <taxon>Acidimicrobiia</taxon>
        <taxon>Acidimicrobiales</taxon>
        <taxon>Acidimicrobiaceae</taxon>
        <taxon>Aciditerrimonas</taxon>
    </lineage>
</organism>
<dbReference type="Gene3D" id="3.30.1360.40">
    <property type="match status" value="1"/>
</dbReference>
<dbReference type="PANTHER" id="PTHR20982:SF3">
    <property type="entry name" value="MITOCHONDRIAL RIBOSOME RECYCLING FACTOR PSEUDO 1"/>
    <property type="match status" value="1"/>
</dbReference>
<evidence type="ECO:0000256" key="3">
    <source>
        <dbReference type="HAMAP-Rule" id="MF_00040"/>
    </source>
</evidence>
<accession>A0ABV6C9H0</accession>
<feature type="domain" description="Ribosome recycling factor" evidence="5">
    <location>
        <begin position="26"/>
        <end position="188"/>
    </location>
</feature>
<keyword evidence="4" id="KW-0175">Coiled coil</keyword>
<evidence type="ECO:0000256" key="4">
    <source>
        <dbReference type="SAM" id="Coils"/>
    </source>
</evidence>
<comment type="function">
    <text evidence="3">Responsible for the release of ribosomes from messenger RNA at the termination of protein biosynthesis. May increase the efficiency of translation by recycling ribosomes from one round of translation to another.</text>
</comment>